<dbReference type="Proteomes" id="UP000324222">
    <property type="component" value="Unassembled WGS sequence"/>
</dbReference>
<name>A0A5B7D5N0_PORTR</name>
<keyword evidence="2" id="KW-1185">Reference proteome</keyword>
<dbReference type="AlphaFoldDB" id="A0A5B7D5N0"/>
<accession>A0A5B7D5N0</accession>
<reference evidence="1 2" key="1">
    <citation type="submission" date="2019-05" db="EMBL/GenBank/DDBJ databases">
        <title>Another draft genome of Portunus trituberculatus and its Hox gene families provides insights of decapod evolution.</title>
        <authorList>
            <person name="Jeong J.-H."/>
            <person name="Song I."/>
            <person name="Kim S."/>
            <person name="Choi T."/>
            <person name="Kim D."/>
            <person name="Ryu S."/>
            <person name="Kim W."/>
        </authorList>
    </citation>
    <scope>NUCLEOTIDE SEQUENCE [LARGE SCALE GENOMIC DNA]</scope>
    <source>
        <tissue evidence="1">Muscle</tissue>
    </source>
</reference>
<proteinExistence type="predicted"/>
<sequence>MKHVPINKIDKPRHKEWFNRSSELAMMEREEAWNMWRRNRRQNH</sequence>
<evidence type="ECO:0000313" key="1">
    <source>
        <dbReference type="EMBL" id="MPC16133.1"/>
    </source>
</evidence>
<evidence type="ECO:0000313" key="2">
    <source>
        <dbReference type="Proteomes" id="UP000324222"/>
    </source>
</evidence>
<protein>
    <submittedName>
        <fullName evidence="1">Uncharacterized protein</fullName>
    </submittedName>
</protein>
<comment type="caution">
    <text evidence="1">The sequence shown here is derived from an EMBL/GenBank/DDBJ whole genome shotgun (WGS) entry which is preliminary data.</text>
</comment>
<organism evidence="1 2">
    <name type="scientific">Portunus trituberculatus</name>
    <name type="common">Swimming crab</name>
    <name type="synonym">Neptunus trituberculatus</name>
    <dbReference type="NCBI Taxonomy" id="210409"/>
    <lineage>
        <taxon>Eukaryota</taxon>
        <taxon>Metazoa</taxon>
        <taxon>Ecdysozoa</taxon>
        <taxon>Arthropoda</taxon>
        <taxon>Crustacea</taxon>
        <taxon>Multicrustacea</taxon>
        <taxon>Malacostraca</taxon>
        <taxon>Eumalacostraca</taxon>
        <taxon>Eucarida</taxon>
        <taxon>Decapoda</taxon>
        <taxon>Pleocyemata</taxon>
        <taxon>Brachyura</taxon>
        <taxon>Eubrachyura</taxon>
        <taxon>Portunoidea</taxon>
        <taxon>Portunidae</taxon>
        <taxon>Portuninae</taxon>
        <taxon>Portunus</taxon>
    </lineage>
</organism>
<dbReference type="EMBL" id="VSRR010000481">
    <property type="protein sequence ID" value="MPC16133.1"/>
    <property type="molecule type" value="Genomic_DNA"/>
</dbReference>
<gene>
    <name evidence="1" type="ORF">E2C01_008953</name>
</gene>